<keyword evidence="1" id="KW-0378">Hydrolase</keyword>
<name>A0A1M7Z254_9VIBR</name>
<protein>
    <recommendedName>
        <fullName evidence="3">Choloylglycine hydrolase/NAAA C-terminal domain-containing protein</fullName>
    </recommendedName>
</protein>
<evidence type="ECO:0000259" key="3">
    <source>
        <dbReference type="Pfam" id="PF02275"/>
    </source>
</evidence>
<dbReference type="Proteomes" id="UP000184600">
    <property type="component" value="Unassembled WGS sequence"/>
</dbReference>
<evidence type="ECO:0000256" key="1">
    <source>
        <dbReference type="ARBA" id="ARBA00022801"/>
    </source>
</evidence>
<evidence type="ECO:0000313" key="5">
    <source>
        <dbReference type="Proteomes" id="UP000184600"/>
    </source>
</evidence>
<dbReference type="Gene3D" id="3.60.60.10">
    <property type="entry name" value="Penicillin V Acylase, Chain A"/>
    <property type="match status" value="1"/>
</dbReference>
<gene>
    <name evidence="4" type="ORF">VQ7734_04677</name>
</gene>
<feature type="compositionally biased region" description="Basic and acidic residues" evidence="2">
    <location>
        <begin position="7"/>
        <end position="26"/>
    </location>
</feature>
<dbReference type="Pfam" id="PF02275">
    <property type="entry name" value="CBAH"/>
    <property type="match status" value="1"/>
</dbReference>
<dbReference type="AlphaFoldDB" id="A0A1M7Z254"/>
<evidence type="ECO:0000313" key="4">
    <source>
        <dbReference type="EMBL" id="SHO58902.1"/>
    </source>
</evidence>
<proteinExistence type="predicted"/>
<dbReference type="GO" id="GO:0016787">
    <property type="term" value="F:hydrolase activity"/>
    <property type="evidence" value="ECO:0007669"/>
    <property type="project" value="UniProtKB-KW"/>
</dbReference>
<keyword evidence="5" id="KW-1185">Reference proteome</keyword>
<feature type="region of interest" description="Disordered" evidence="2">
    <location>
        <begin position="1"/>
        <end position="26"/>
    </location>
</feature>
<feature type="domain" description="Choloylglycine hydrolase/NAAA C-terminal" evidence="3">
    <location>
        <begin position="34"/>
        <end position="62"/>
    </location>
</feature>
<evidence type="ECO:0000256" key="2">
    <source>
        <dbReference type="SAM" id="MobiDB-lite"/>
    </source>
</evidence>
<accession>A0A1M7Z254</accession>
<reference evidence="5" key="1">
    <citation type="submission" date="2016-12" db="EMBL/GenBank/DDBJ databases">
        <authorList>
            <person name="Rodrigo-Torres L."/>
            <person name="Arahal R.D."/>
            <person name="Lucena T."/>
        </authorList>
    </citation>
    <scope>NUCLEOTIDE SEQUENCE [LARGE SCALE GENOMIC DNA]</scope>
</reference>
<dbReference type="EMBL" id="FRFG01000084">
    <property type="protein sequence ID" value="SHO58902.1"/>
    <property type="molecule type" value="Genomic_DNA"/>
</dbReference>
<organism evidence="4 5">
    <name type="scientific">Vibrio quintilis</name>
    <dbReference type="NCBI Taxonomy" id="1117707"/>
    <lineage>
        <taxon>Bacteria</taxon>
        <taxon>Pseudomonadati</taxon>
        <taxon>Pseudomonadota</taxon>
        <taxon>Gammaproteobacteria</taxon>
        <taxon>Vibrionales</taxon>
        <taxon>Vibrionaceae</taxon>
        <taxon>Vibrio</taxon>
    </lineage>
</organism>
<dbReference type="RefSeq" id="WP_073586343.1">
    <property type="nucleotide sequence ID" value="NZ_AP024897.1"/>
</dbReference>
<sequence length="69" mass="8016">MNINRESITRHQMQSEHRYGSREENSDADVFDERYNFVCDGLNEKGLGIGALYLPRFSQYPITSDIRAC</sequence>
<dbReference type="OrthoDB" id="9794717at2"/>
<dbReference type="InterPro" id="IPR029132">
    <property type="entry name" value="CBAH/NAAA_C"/>
</dbReference>